<feature type="compositionally biased region" description="Gly residues" evidence="1">
    <location>
        <begin position="90"/>
        <end position="103"/>
    </location>
</feature>
<dbReference type="GeneID" id="87817583"/>
<name>A0AAN6ZLP9_9PEZI</name>
<keyword evidence="3" id="KW-1185">Reference proteome</keyword>
<dbReference type="RefSeq" id="XP_062636463.1">
    <property type="nucleotide sequence ID" value="XM_062780970.1"/>
</dbReference>
<organism evidence="2 3">
    <name type="scientific">Dichotomopilus funicola</name>
    <dbReference type="NCBI Taxonomy" id="1934379"/>
    <lineage>
        <taxon>Eukaryota</taxon>
        <taxon>Fungi</taxon>
        <taxon>Dikarya</taxon>
        <taxon>Ascomycota</taxon>
        <taxon>Pezizomycotina</taxon>
        <taxon>Sordariomycetes</taxon>
        <taxon>Sordariomycetidae</taxon>
        <taxon>Sordariales</taxon>
        <taxon>Chaetomiaceae</taxon>
        <taxon>Dichotomopilus</taxon>
    </lineage>
</organism>
<reference evidence="2" key="2">
    <citation type="submission" date="2023-05" db="EMBL/GenBank/DDBJ databases">
        <authorList>
            <consortium name="Lawrence Berkeley National Laboratory"/>
            <person name="Steindorff A."/>
            <person name="Hensen N."/>
            <person name="Bonometti L."/>
            <person name="Westerberg I."/>
            <person name="Brannstrom I.O."/>
            <person name="Guillou S."/>
            <person name="Cros-Aarteil S."/>
            <person name="Calhoun S."/>
            <person name="Haridas S."/>
            <person name="Kuo A."/>
            <person name="Mondo S."/>
            <person name="Pangilinan J."/>
            <person name="Riley R."/>
            <person name="Labutti K."/>
            <person name="Andreopoulos B."/>
            <person name="Lipzen A."/>
            <person name="Chen C."/>
            <person name="Yanf M."/>
            <person name="Daum C."/>
            <person name="Ng V."/>
            <person name="Clum A."/>
            <person name="Ohm R."/>
            <person name="Martin F."/>
            <person name="Silar P."/>
            <person name="Natvig D."/>
            <person name="Lalanne C."/>
            <person name="Gautier V."/>
            <person name="Ament-Velasquez S.L."/>
            <person name="Kruys A."/>
            <person name="Hutchinson M.I."/>
            <person name="Powell A.J."/>
            <person name="Barry K."/>
            <person name="Miller A.N."/>
            <person name="Grigoriev I.V."/>
            <person name="Debuchy R."/>
            <person name="Gladieux P."/>
            <person name="Thoren M.H."/>
            <person name="Johannesson H."/>
        </authorList>
    </citation>
    <scope>NUCLEOTIDE SEQUENCE</scope>
    <source>
        <strain evidence="2">CBS 141.50</strain>
    </source>
</reference>
<feature type="region of interest" description="Disordered" evidence="1">
    <location>
        <begin position="146"/>
        <end position="181"/>
    </location>
</feature>
<protein>
    <submittedName>
        <fullName evidence="2">Uncharacterized protein</fullName>
    </submittedName>
</protein>
<dbReference type="EMBL" id="MU853590">
    <property type="protein sequence ID" value="KAK4143092.1"/>
    <property type="molecule type" value="Genomic_DNA"/>
</dbReference>
<proteinExistence type="predicted"/>
<gene>
    <name evidence="2" type="ORF">C8A04DRAFT_29320</name>
</gene>
<feature type="region of interest" description="Disordered" evidence="1">
    <location>
        <begin position="50"/>
        <end position="112"/>
    </location>
</feature>
<evidence type="ECO:0000256" key="1">
    <source>
        <dbReference type="SAM" id="MobiDB-lite"/>
    </source>
</evidence>
<feature type="compositionally biased region" description="Low complexity" evidence="1">
    <location>
        <begin position="154"/>
        <end position="181"/>
    </location>
</feature>
<comment type="caution">
    <text evidence="2">The sequence shown here is derived from an EMBL/GenBank/DDBJ whole genome shotgun (WGS) entry which is preliminary data.</text>
</comment>
<evidence type="ECO:0000313" key="3">
    <source>
        <dbReference type="Proteomes" id="UP001302676"/>
    </source>
</evidence>
<dbReference type="Proteomes" id="UP001302676">
    <property type="component" value="Unassembled WGS sequence"/>
</dbReference>
<evidence type="ECO:0000313" key="2">
    <source>
        <dbReference type="EMBL" id="KAK4143092.1"/>
    </source>
</evidence>
<dbReference type="AlphaFoldDB" id="A0AAN6ZLP9"/>
<accession>A0AAN6ZLP9</accession>
<feature type="compositionally biased region" description="Low complexity" evidence="1">
    <location>
        <begin position="59"/>
        <end position="89"/>
    </location>
</feature>
<sequence length="241" mass="23791">MCTYTTHIHTCARCARQETVLISEQICPVARPSGIFGTCTTGILFQQRDAHAGPPPLSLSPRFSTTTSTSTSSPSSSYSTTAGPWTAGSGTPGSGPAGPGPAGSGRQRRSTSGAYRARGYSLNQCWPCREAVRVAIAAAVAAAGEMGGGRWGGRRASGSTSSSSFGYTSSSSSGSGASSGSSSGYGYSTSSGFKAGTALAAGGRGRMEGWVGGRSGSGDGGSGALGVRMEGGGVGVAGDWV</sequence>
<reference evidence="2" key="1">
    <citation type="journal article" date="2023" name="Mol. Phylogenet. Evol.">
        <title>Genome-scale phylogeny and comparative genomics of the fungal order Sordariales.</title>
        <authorList>
            <person name="Hensen N."/>
            <person name="Bonometti L."/>
            <person name="Westerberg I."/>
            <person name="Brannstrom I.O."/>
            <person name="Guillou S."/>
            <person name="Cros-Aarteil S."/>
            <person name="Calhoun S."/>
            <person name="Haridas S."/>
            <person name="Kuo A."/>
            <person name="Mondo S."/>
            <person name="Pangilinan J."/>
            <person name="Riley R."/>
            <person name="LaButti K."/>
            <person name="Andreopoulos B."/>
            <person name="Lipzen A."/>
            <person name="Chen C."/>
            <person name="Yan M."/>
            <person name="Daum C."/>
            <person name="Ng V."/>
            <person name="Clum A."/>
            <person name="Steindorff A."/>
            <person name="Ohm R.A."/>
            <person name="Martin F."/>
            <person name="Silar P."/>
            <person name="Natvig D.O."/>
            <person name="Lalanne C."/>
            <person name="Gautier V."/>
            <person name="Ament-Velasquez S.L."/>
            <person name="Kruys A."/>
            <person name="Hutchinson M.I."/>
            <person name="Powell A.J."/>
            <person name="Barry K."/>
            <person name="Miller A.N."/>
            <person name="Grigoriev I.V."/>
            <person name="Debuchy R."/>
            <person name="Gladieux P."/>
            <person name="Hiltunen Thoren M."/>
            <person name="Johannesson H."/>
        </authorList>
    </citation>
    <scope>NUCLEOTIDE SEQUENCE</scope>
    <source>
        <strain evidence="2">CBS 141.50</strain>
    </source>
</reference>